<evidence type="ECO:0000256" key="3">
    <source>
        <dbReference type="ARBA" id="ARBA00022737"/>
    </source>
</evidence>
<evidence type="ECO:0000313" key="7">
    <source>
        <dbReference type="Proteomes" id="UP000472275"/>
    </source>
</evidence>
<comment type="subcellular location">
    <subcellularLocation>
        <location evidence="1">Endomembrane system</location>
    </subcellularLocation>
</comment>
<reference evidence="6" key="1">
    <citation type="submission" date="2025-08" db="UniProtKB">
        <authorList>
            <consortium name="Ensembl"/>
        </authorList>
    </citation>
    <scope>IDENTIFICATION</scope>
</reference>
<dbReference type="GeneTree" id="ENSGT00810000125473"/>
<feature type="region of interest" description="Disordered" evidence="5">
    <location>
        <begin position="813"/>
        <end position="835"/>
    </location>
</feature>
<evidence type="ECO:0000256" key="2">
    <source>
        <dbReference type="ARBA" id="ARBA00022553"/>
    </source>
</evidence>
<feature type="region of interest" description="Disordered" evidence="5">
    <location>
        <begin position="761"/>
        <end position="799"/>
    </location>
</feature>
<dbReference type="RefSeq" id="XP_029878837.1">
    <property type="nucleotide sequence ID" value="XM_030022977.2"/>
</dbReference>
<feature type="region of interest" description="Disordered" evidence="5">
    <location>
        <begin position="1"/>
        <end position="24"/>
    </location>
</feature>
<dbReference type="SUPFAM" id="SSF46966">
    <property type="entry name" value="Spectrin repeat"/>
    <property type="match status" value="1"/>
</dbReference>
<accession>A0A663E9A0</accession>
<dbReference type="PANTHER" id="PTHR14514">
    <property type="entry name" value="PKA ANCHORING PROTEIN"/>
    <property type="match status" value="1"/>
</dbReference>
<gene>
    <name evidence="6" type="primary">CEP68</name>
</gene>
<feature type="region of interest" description="Disordered" evidence="5">
    <location>
        <begin position="51"/>
        <end position="93"/>
    </location>
</feature>
<evidence type="ECO:0000256" key="5">
    <source>
        <dbReference type="SAM" id="MobiDB-lite"/>
    </source>
</evidence>
<feature type="compositionally biased region" description="Polar residues" evidence="5">
    <location>
        <begin position="67"/>
        <end position="89"/>
    </location>
</feature>
<keyword evidence="4" id="KW-0472">Membrane</keyword>
<evidence type="ECO:0000313" key="6">
    <source>
        <dbReference type="Ensembl" id="ENSACCP00020008852.1"/>
    </source>
</evidence>
<feature type="compositionally biased region" description="Gly residues" evidence="5">
    <location>
        <begin position="351"/>
        <end position="363"/>
    </location>
</feature>
<keyword evidence="7" id="KW-1185">Reference proteome</keyword>
<dbReference type="RefSeq" id="XP_029878838.1">
    <property type="nucleotide sequence ID" value="XM_030022978.2"/>
</dbReference>
<feature type="compositionally biased region" description="Acidic residues" evidence="5">
    <location>
        <begin position="761"/>
        <end position="773"/>
    </location>
</feature>
<feature type="compositionally biased region" description="Low complexity" evidence="5">
    <location>
        <begin position="189"/>
        <end position="213"/>
    </location>
</feature>
<keyword evidence="2" id="KW-0597">Phosphoprotein</keyword>
<dbReference type="Proteomes" id="UP000472275">
    <property type="component" value="Chromosome 8"/>
</dbReference>
<evidence type="ECO:0000256" key="1">
    <source>
        <dbReference type="ARBA" id="ARBA00004308"/>
    </source>
</evidence>
<dbReference type="Gene3D" id="1.20.58.60">
    <property type="match status" value="1"/>
</dbReference>
<feature type="region of interest" description="Disordered" evidence="5">
    <location>
        <begin position="131"/>
        <end position="153"/>
    </location>
</feature>
<organism evidence="6 7">
    <name type="scientific">Aquila chrysaetos chrysaetos</name>
    <dbReference type="NCBI Taxonomy" id="223781"/>
    <lineage>
        <taxon>Eukaryota</taxon>
        <taxon>Metazoa</taxon>
        <taxon>Chordata</taxon>
        <taxon>Craniata</taxon>
        <taxon>Vertebrata</taxon>
        <taxon>Euteleostomi</taxon>
        <taxon>Archelosauria</taxon>
        <taxon>Archosauria</taxon>
        <taxon>Dinosauria</taxon>
        <taxon>Saurischia</taxon>
        <taxon>Theropoda</taxon>
        <taxon>Coelurosauria</taxon>
        <taxon>Aves</taxon>
        <taxon>Neognathae</taxon>
        <taxon>Neoaves</taxon>
        <taxon>Telluraves</taxon>
        <taxon>Accipitrimorphae</taxon>
        <taxon>Accipitriformes</taxon>
        <taxon>Accipitridae</taxon>
        <taxon>Accipitrinae</taxon>
        <taxon>Aquila</taxon>
    </lineage>
</organism>
<feature type="region of interest" description="Disordered" evidence="5">
    <location>
        <begin position="718"/>
        <end position="746"/>
    </location>
</feature>
<feature type="region of interest" description="Disordered" evidence="5">
    <location>
        <begin position="401"/>
        <end position="443"/>
    </location>
</feature>
<dbReference type="Ensembl" id="ENSACCT00020009237.1">
    <property type="protein sequence ID" value="ENSACCP00020008852.1"/>
    <property type="gene ID" value="ENSACCG00020006029.1"/>
</dbReference>
<reference evidence="6" key="2">
    <citation type="submission" date="2025-09" db="UniProtKB">
        <authorList>
            <consortium name="Ensembl"/>
        </authorList>
    </citation>
    <scope>IDENTIFICATION</scope>
</reference>
<dbReference type="AlphaFoldDB" id="A0A663E9A0"/>
<dbReference type="RefSeq" id="XP_040981476.1">
    <property type="nucleotide sequence ID" value="XM_041125542.1"/>
</dbReference>
<feature type="region of interest" description="Disordered" evidence="5">
    <location>
        <begin position="171"/>
        <end position="227"/>
    </location>
</feature>
<name>A0A663E9A0_AQUCH</name>
<protein>
    <submittedName>
        <fullName evidence="6">Centrosomal protein 68</fullName>
    </submittedName>
</protein>
<feature type="region of interest" description="Disordered" evidence="5">
    <location>
        <begin position="342"/>
        <end position="365"/>
    </location>
</feature>
<keyword evidence="3" id="KW-0677">Repeat</keyword>
<feature type="compositionally biased region" description="Basic and acidic residues" evidence="5">
    <location>
        <begin position="409"/>
        <end position="418"/>
    </location>
</feature>
<dbReference type="GeneID" id="115344935"/>
<dbReference type="CTD" id="23177"/>
<dbReference type="PANTHER" id="PTHR14514:SF2">
    <property type="entry name" value="A-KINASE ANCHOR PROTEIN 6"/>
    <property type="match status" value="1"/>
</dbReference>
<evidence type="ECO:0000256" key="4">
    <source>
        <dbReference type="ARBA" id="ARBA00023136"/>
    </source>
</evidence>
<sequence>MAVDVGKSPSEASLSGKAEGDGRWDCAEVETDYPELVDSLCQLLGAEEAKPCSQGTESMAMSGRSRLATSVTQGGSSYRQEVSSASTSRFPRDRASLSETEMLIYRAVDGDVPHHVSHRFLSPEEQQVKASGCWEPASSPPSQRGSAEESILAGSCHDARAGQWSRRLAAQSPLSTPEVLRPPTSPSPESALRSHSTSSLSALSSEENGLSEEPAQSMPASADVSSPAGTATRDLCCWWAAAEGRAPRARKLFSPLLDDCTTVERIREMSSYQANYWACAIPDSLPPSPDRRSPHWNPNKEYEDLLDYAYPLKPRYKLGKMPEPFLHDSGIGLDSFSVSPEGTSRSTSIYGRGGQAQGSGENGRWGFVASADRFSTPGPGKRGRLGAGSYYEPLPIAKASFAKSASSRPSRDSAKDVTTESAKPGSSGRPAADGRSWCTRGSPFPNYSGQAKSTSSFLPTTGVLPLKKEWEGDEEFLSLPPRLQELERLAQFLSNLALTIRMPGHDHRNLPRHSDGRQPLSSELAPFGEVGARDKRGNIEDYAGLWHSCSSQKPSWEDTESCGRIHRDPLRGLHVPTGLGGTLDGTYLNEPRVKGHLKKSQEGESLAQCVKMFCCQLEELIRWLYNVADITDSWVPASLDAESVKASLHRYLEFRKDVANHRSLTESVLERGEALLDCMALNSPALKDTLGLIAKQSEELESHAEHLYESVLAAVSPMQGEDGMEDKGVQQTAAQWPKRRRKQGRSQNGCPIVFKCVSGEEQCDETQDRDESDGSSSEGPREPAVRSLSVRLEGSSGVHPAHTAALLKSLGQQREDGKGVLPLSDLGFVSQSRDG</sequence>
<proteinExistence type="predicted"/>